<dbReference type="Proteomes" id="UP000694255">
    <property type="component" value="Unassembled WGS sequence"/>
</dbReference>
<feature type="region of interest" description="Disordered" evidence="3">
    <location>
        <begin position="1"/>
        <end position="49"/>
    </location>
</feature>
<feature type="compositionally biased region" description="Low complexity" evidence="3">
    <location>
        <begin position="583"/>
        <end position="594"/>
    </location>
</feature>
<feature type="compositionally biased region" description="Gly residues" evidence="3">
    <location>
        <begin position="702"/>
        <end position="717"/>
    </location>
</feature>
<feature type="compositionally biased region" description="Low complexity" evidence="3">
    <location>
        <begin position="87"/>
        <end position="96"/>
    </location>
</feature>
<proteinExistence type="predicted"/>
<evidence type="ECO:0000259" key="4">
    <source>
        <dbReference type="PROSITE" id="PS50102"/>
    </source>
</evidence>
<dbReference type="InterPro" id="IPR034186">
    <property type="entry name" value="PIN4-like_RRM"/>
</dbReference>
<reference evidence="5 6" key="1">
    <citation type="journal article" date="2021" name="DNA Res.">
        <title>Genome analysis of Candida subhashii reveals its hybrid nature and dual mitochondrial genome conformations.</title>
        <authorList>
            <person name="Mixao V."/>
            <person name="Hegedusova E."/>
            <person name="Saus E."/>
            <person name="Pryszcz L.P."/>
            <person name="Cillingova A."/>
            <person name="Nosek J."/>
            <person name="Gabaldon T."/>
        </authorList>
    </citation>
    <scope>NUCLEOTIDE SEQUENCE [LARGE SCALE GENOMIC DNA]</scope>
    <source>
        <strain evidence="5 6">CBS 10753</strain>
    </source>
</reference>
<feature type="region of interest" description="Disordered" evidence="3">
    <location>
        <begin position="70"/>
        <end position="131"/>
    </location>
</feature>
<dbReference type="Pfam" id="PF00076">
    <property type="entry name" value="RRM_1"/>
    <property type="match status" value="1"/>
</dbReference>
<feature type="region of interest" description="Disordered" evidence="3">
    <location>
        <begin position="569"/>
        <end position="657"/>
    </location>
</feature>
<evidence type="ECO:0000256" key="1">
    <source>
        <dbReference type="ARBA" id="ARBA00022884"/>
    </source>
</evidence>
<evidence type="ECO:0000313" key="5">
    <source>
        <dbReference type="EMBL" id="KAG7663120.1"/>
    </source>
</evidence>
<protein>
    <submittedName>
        <fullName evidence="5">PIN4</fullName>
    </submittedName>
</protein>
<sequence>MDLRNLPNQMDIQRRPSLSSLSSTSGYASSTYGGNQNDSNTHTHASNTPQLTNQRLATRNMNLQTSSWLNQPMNLPAAGNVGPWVEQQQQQQQQQQQHHHQQHPHQSIDLTSKNRSGSSTNSIRNDDENVNVNANATNDLQINDDINITTPNIHVASSTVATNDEVDDDLIPTAIVIKNIPFAIKKEQLLDVMTKLNLPLPYAFNYHFDNGVFRGLAFANFTSTDETALVVNQLNGREIGGRKLRVEYKKMLPLQERERIEREKREKRGQLEEQHRSTSNASLASLLSTASTTAATKNFSINGGGTPSAMMTERAFFTYPFNSILSTPPIELNFNDPEILELYTQLVLYRDDLSKSVYEVAISPVNMNMIHRKTLSILANYLNLLELFDNGLIIIRRKPGYVSMNQQTQVVQSQPAPPPPPHHSSSMMNLNQLAGAMLSGNTTGGGGSSGGVASTNPVHPELLRSQSQSALPLPRLRQQASTPILQTMPQYGSGGSGTIQSQQVITQSQPQRPYGQTPQYAYQQQQQQQPTSQQQHFQQQQQHQQQAQQAVTPTLGSSAAALLRSNSSRSYVDIRSTPPQFSQQQQQHQQQQHQMSSLNDSPTPHHQQISQHHHHHLQQQQYQQQQHSQQQQYHQSQPQTPLSSTDINSRFQPFGVQNNQLTGSFTALSPQVTSRGDDNHSNNPGSSMSGGDGLSHKFNSLGLGGNSSGGNNSGGGNSNNNNNNYESGGSGSGGGIWGPK</sequence>
<dbReference type="GeneID" id="73470158"/>
<feature type="compositionally biased region" description="Polar residues" evidence="3">
    <location>
        <begin position="595"/>
        <end position="604"/>
    </location>
</feature>
<feature type="compositionally biased region" description="Basic and acidic residues" evidence="3">
    <location>
        <begin position="259"/>
        <end position="276"/>
    </location>
</feature>
<feature type="domain" description="RRM" evidence="4">
    <location>
        <begin position="173"/>
        <end position="251"/>
    </location>
</feature>
<feature type="compositionally biased region" description="Low complexity" evidence="3">
    <location>
        <begin position="498"/>
        <end position="549"/>
    </location>
</feature>
<feature type="region of interest" description="Disordered" evidence="3">
    <location>
        <begin position="486"/>
        <end position="553"/>
    </location>
</feature>
<dbReference type="SMART" id="SM00360">
    <property type="entry name" value="RRM"/>
    <property type="match status" value="1"/>
</dbReference>
<feature type="region of interest" description="Disordered" evidence="3">
    <location>
        <begin position="669"/>
        <end position="740"/>
    </location>
</feature>
<dbReference type="EMBL" id="JAGSYN010000145">
    <property type="protein sequence ID" value="KAG7663120.1"/>
    <property type="molecule type" value="Genomic_DNA"/>
</dbReference>
<feature type="compositionally biased region" description="Gly residues" evidence="3">
    <location>
        <begin position="728"/>
        <end position="740"/>
    </location>
</feature>
<dbReference type="PANTHER" id="PTHR48025:SF1">
    <property type="entry name" value="RRM DOMAIN-CONTAINING PROTEIN"/>
    <property type="match status" value="1"/>
</dbReference>
<keyword evidence="6" id="KW-1185">Reference proteome</keyword>
<dbReference type="RefSeq" id="XP_049263352.1">
    <property type="nucleotide sequence ID" value="XM_049407205.1"/>
</dbReference>
<feature type="compositionally biased region" description="Low complexity" evidence="3">
    <location>
        <begin position="17"/>
        <end position="33"/>
    </location>
</feature>
<keyword evidence="1 2" id="KW-0694">RNA-binding</keyword>
<accession>A0A8J5QMF4</accession>
<dbReference type="OrthoDB" id="434258at2759"/>
<organism evidence="5 6">
    <name type="scientific">[Candida] subhashii</name>
    <dbReference type="NCBI Taxonomy" id="561895"/>
    <lineage>
        <taxon>Eukaryota</taxon>
        <taxon>Fungi</taxon>
        <taxon>Dikarya</taxon>
        <taxon>Ascomycota</taxon>
        <taxon>Saccharomycotina</taxon>
        <taxon>Pichiomycetes</taxon>
        <taxon>Debaryomycetaceae</taxon>
        <taxon>Spathaspora</taxon>
    </lineage>
</organism>
<dbReference type="PROSITE" id="PS50102">
    <property type="entry name" value="RRM"/>
    <property type="match status" value="1"/>
</dbReference>
<dbReference type="CDD" id="cd12253">
    <property type="entry name" value="RRM_PIN4_like"/>
    <property type="match status" value="1"/>
</dbReference>
<dbReference type="GO" id="GO:0003729">
    <property type="term" value="F:mRNA binding"/>
    <property type="evidence" value="ECO:0007669"/>
    <property type="project" value="TreeGrafter"/>
</dbReference>
<comment type="caution">
    <text evidence="5">The sequence shown here is derived from an EMBL/GenBank/DDBJ whole genome shotgun (WGS) entry which is preliminary data.</text>
</comment>
<name>A0A8J5QMF4_9ASCO</name>
<evidence type="ECO:0000256" key="2">
    <source>
        <dbReference type="PROSITE-ProRule" id="PRU00176"/>
    </source>
</evidence>
<dbReference type="PANTHER" id="PTHR48025">
    <property type="entry name" value="OS02G0815200 PROTEIN"/>
    <property type="match status" value="1"/>
</dbReference>
<feature type="compositionally biased region" description="Polar residues" evidence="3">
    <location>
        <begin position="34"/>
        <end position="49"/>
    </location>
</feature>
<feature type="compositionally biased region" description="Polar residues" evidence="3">
    <location>
        <begin position="1"/>
        <end position="11"/>
    </location>
</feature>
<dbReference type="AlphaFoldDB" id="A0A8J5QMF4"/>
<evidence type="ECO:0000256" key="3">
    <source>
        <dbReference type="SAM" id="MobiDB-lite"/>
    </source>
</evidence>
<gene>
    <name evidence="5" type="ORF">J8A68_003357</name>
</gene>
<dbReference type="InterPro" id="IPR050502">
    <property type="entry name" value="Euk_RNA-bind_prot"/>
</dbReference>
<feature type="region of interest" description="Disordered" evidence="3">
    <location>
        <begin position="259"/>
        <end position="282"/>
    </location>
</feature>
<feature type="compositionally biased region" description="Polar residues" evidence="3">
    <location>
        <begin position="108"/>
        <end position="123"/>
    </location>
</feature>
<dbReference type="InterPro" id="IPR000504">
    <property type="entry name" value="RRM_dom"/>
</dbReference>
<evidence type="ECO:0000313" key="6">
    <source>
        <dbReference type="Proteomes" id="UP000694255"/>
    </source>
</evidence>
<feature type="region of interest" description="Disordered" evidence="3">
    <location>
        <begin position="406"/>
        <end position="458"/>
    </location>
</feature>
<feature type="compositionally biased region" description="Low complexity" evidence="3">
    <location>
        <begin position="718"/>
        <end position="727"/>
    </location>
</feature>
<feature type="compositionally biased region" description="Polar residues" evidence="3">
    <location>
        <begin position="640"/>
        <end position="657"/>
    </location>
</feature>
<feature type="compositionally biased region" description="Low complexity" evidence="3">
    <location>
        <begin position="618"/>
        <end position="639"/>
    </location>
</feature>
<dbReference type="FunFam" id="3.30.70.330:FF:001151">
    <property type="entry name" value="RNA-binding protein PIN4"/>
    <property type="match status" value="1"/>
</dbReference>